<dbReference type="AlphaFoldDB" id="A0AAV6X0M6"/>
<evidence type="ECO:0000256" key="2">
    <source>
        <dbReference type="ARBA" id="ARBA00022448"/>
    </source>
</evidence>
<comment type="similarity">
    <text evidence="6">Belongs to the major facilitator superfamily. Phosphate:H(+) symporter (TC 2.A.1.9) family.</text>
</comment>
<evidence type="ECO:0000256" key="3">
    <source>
        <dbReference type="ARBA" id="ARBA00022692"/>
    </source>
</evidence>
<evidence type="ECO:0000256" key="7">
    <source>
        <dbReference type="SAM" id="Phobius"/>
    </source>
</evidence>
<dbReference type="GO" id="GO:0022857">
    <property type="term" value="F:transmembrane transporter activity"/>
    <property type="evidence" value="ECO:0007669"/>
    <property type="project" value="InterPro"/>
</dbReference>
<dbReference type="InterPro" id="IPR036259">
    <property type="entry name" value="MFS_trans_sf"/>
</dbReference>
<accession>A0AAV6X0M6</accession>
<evidence type="ECO:0000256" key="4">
    <source>
        <dbReference type="ARBA" id="ARBA00022989"/>
    </source>
</evidence>
<dbReference type="InterPro" id="IPR005828">
    <property type="entry name" value="MFS_sugar_transport-like"/>
</dbReference>
<dbReference type="PANTHER" id="PTHR23511:SF5">
    <property type="entry name" value="MAJOR FACILITATOR-TYPE TRANSPORTER HXNZ-RELATED"/>
    <property type="match status" value="1"/>
</dbReference>
<protein>
    <submittedName>
        <fullName evidence="8">Uncharacterized protein</fullName>
    </submittedName>
</protein>
<comment type="subcellular location">
    <subcellularLocation>
        <location evidence="1">Membrane</location>
        <topology evidence="1">Multi-pass membrane protein</topology>
    </subcellularLocation>
</comment>
<sequence length="239" mass="27118">MGDEERRRHGYTIDEALSTLGFDNFQGWHYFSRELNGNSWCYHDNVWINTTMFGSGLLSAFSPNYKSLTILRFFLGFGAGGTHVFSSWYLEFISSSDRGARVLALSAFWTCGELLEASFAWIIMPRLGWRWHLALSSLPSLRVLRVSSFILESPRYLFMKGRTIEAIRVLEKVAVINRKELPTGNLISDPQRIQIHVEDVPSEETHPLLSSTEKQTKLPGLVIAAIIVDRLGCKLSMIS</sequence>
<name>A0AAV6X0M6_9LAMI</name>
<evidence type="ECO:0000256" key="5">
    <source>
        <dbReference type="ARBA" id="ARBA00023136"/>
    </source>
</evidence>
<feature type="transmembrane region" description="Helical" evidence="7">
    <location>
        <begin position="102"/>
        <end position="123"/>
    </location>
</feature>
<dbReference type="Proteomes" id="UP000826271">
    <property type="component" value="Unassembled WGS sequence"/>
</dbReference>
<keyword evidence="9" id="KW-1185">Reference proteome</keyword>
<dbReference type="Pfam" id="PF00083">
    <property type="entry name" value="Sugar_tr"/>
    <property type="match status" value="1"/>
</dbReference>
<evidence type="ECO:0000256" key="1">
    <source>
        <dbReference type="ARBA" id="ARBA00004141"/>
    </source>
</evidence>
<keyword evidence="4 7" id="KW-1133">Transmembrane helix</keyword>
<proteinExistence type="inferred from homology"/>
<keyword evidence="2" id="KW-0813">Transport</keyword>
<evidence type="ECO:0000313" key="9">
    <source>
        <dbReference type="Proteomes" id="UP000826271"/>
    </source>
</evidence>
<dbReference type="PANTHER" id="PTHR23511">
    <property type="entry name" value="SYNAPTIC VESICLE GLYCOPROTEIN 2"/>
    <property type="match status" value="1"/>
</dbReference>
<feature type="transmembrane region" description="Helical" evidence="7">
    <location>
        <begin position="70"/>
        <end position="90"/>
    </location>
</feature>
<keyword evidence="5 7" id="KW-0472">Membrane</keyword>
<gene>
    <name evidence="8" type="ORF">BUALT_Bualt09G0048500</name>
</gene>
<reference evidence="8" key="1">
    <citation type="submission" date="2019-10" db="EMBL/GenBank/DDBJ databases">
        <authorList>
            <person name="Zhang R."/>
            <person name="Pan Y."/>
            <person name="Wang J."/>
            <person name="Ma R."/>
            <person name="Yu S."/>
        </authorList>
    </citation>
    <scope>NUCLEOTIDE SEQUENCE</scope>
    <source>
        <strain evidence="8">LA-IB0</strain>
        <tissue evidence="8">Leaf</tissue>
    </source>
</reference>
<keyword evidence="3 7" id="KW-0812">Transmembrane</keyword>
<evidence type="ECO:0000256" key="6">
    <source>
        <dbReference type="ARBA" id="ARBA00044504"/>
    </source>
</evidence>
<comment type="caution">
    <text evidence="8">The sequence shown here is derived from an EMBL/GenBank/DDBJ whole genome shotgun (WGS) entry which is preliminary data.</text>
</comment>
<organism evidence="8 9">
    <name type="scientific">Buddleja alternifolia</name>
    <dbReference type="NCBI Taxonomy" id="168488"/>
    <lineage>
        <taxon>Eukaryota</taxon>
        <taxon>Viridiplantae</taxon>
        <taxon>Streptophyta</taxon>
        <taxon>Embryophyta</taxon>
        <taxon>Tracheophyta</taxon>
        <taxon>Spermatophyta</taxon>
        <taxon>Magnoliopsida</taxon>
        <taxon>eudicotyledons</taxon>
        <taxon>Gunneridae</taxon>
        <taxon>Pentapetalae</taxon>
        <taxon>asterids</taxon>
        <taxon>lamiids</taxon>
        <taxon>Lamiales</taxon>
        <taxon>Scrophulariaceae</taxon>
        <taxon>Buddlejeae</taxon>
        <taxon>Buddleja</taxon>
    </lineage>
</organism>
<dbReference type="EMBL" id="WHWC01000009">
    <property type="protein sequence ID" value="KAG8376296.1"/>
    <property type="molecule type" value="Genomic_DNA"/>
</dbReference>
<dbReference type="Gene3D" id="1.20.1250.20">
    <property type="entry name" value="MFS general substrate transporter like domains"/>
    <property type="match status" value="1"/>
</dbReference>
<dbReference type="GO" id="GO:0016020">
    <property type="term" value="C:membrane"/>
    <property type="evidence" value="ECO:0007669"/>
    <property type="project" value="UniProtKB-SubCell"/>
</dbReference>
<dbReference type="SUPFAM" id="SSF103473">
    <property type="entry name" value="MFS general substrate transporter"/>
    <property type="match status" value="1"/>
</dbReference>
<evidence type="ECO:0000313" key="8">
    <source>
        <dbReference type="EMBL" id="KAG8376296.1"/>
    </source>
</evidence>